<dbReference type="PANTHER" id="PTHR31336:SF3">
    <property type="entry name" value="PROTEIN LIN-37 HOMOLOG"/>
    <property type="match status" value="1"/>
</dbReference>
<dbReference type="AlphaFoldDB" id="A0A5E4QS51"/>
<name>A0A5E4QS51_9NEOP</name>
<dbReference type="Proteomes" id="UP000324832">
    <property type="component" value="Unassembled WGS sequence"/>
</dbReference>
<dbReference type="PANTHER" id="PTHR31336">
    <property type="entry name" value="LIN37 HOMOLOG"/>
    <property type="match status" value="1"/>
</dbReference>
<feature type="region of interest" description="Disordered" evidence="1">
    <location>
        <begin position="1"/>
        <end position="33"/>
    </location>
</feature>
<evidence type="ECO:0000313" key="2">
    <source>
        <dbReference type="EMBL" id="VVD01126.1"/>
    </source>
</evidence>
<sequence>MPRRRRFTPLRYRTRTTSHQQNNEDEEEIKKGKGVSEARCRLMGALMEIVEPTAEESDGSDDDYTPVRKERKLQSAGSADDVKLLGKAQSYVLKLFDRSVDLSQFTEDTPLYPICRAWMANNPKADYKACMEMKEEEPLPGAVELPGPEGPPISRIPQLLPAQSNRRKENIDFNCEEELSKEQLLSWHMGRWCSVRHAWLEQAANVHARYAAAHKVLESMNASAV</sequence>
<evidence type="ECO:0000256" key="1">
    <source>
        <dbReference type="SAM" id="MobiDB-lite"/>
    </source>
</evidence>
<feature type="compositionally biased region" description="Acidic residues" evidence="1">
    <location>
        <begin position="53"/>
        <end position="64"/>
    </location>
</feature>
<feature type="compositionally biased region" description="Basic residues" evidence="1">
    <location>
        <begin position="1"/>
        <end position="16"/>
    </location>
</feature>
<dbReference type="EMBL" id="FZQP02005188">
    <property type="protein sequence ID" value="VVD01126.1"/>
    <property type="molecule type" value="Genomic_DNA"/>
</dbReference>
<accession>A0A5E4QS51</accession>
<dbReference type="Pfam" id="PF15306">
    <property type="entry name" value="LIN37"/>
    <property type="match status" value="1"/>
</dbReference>
<gene>
    <name evidence="2" type="ORF">LSINAPIS_LOCUS11616</name>
</gene>
<proteinExistence type="predicted"/>
<dbReference type="GO" id="GO:0031523">
    <property type="term" value="C:Myb complex"/>
    <property type="evidence" value="ECO:0007669"/>
    <property type="project" value="TreeGrafter"/>
</dbReference>
<feature type="region of interest" description="Disordered" evidence="1">
    <location>
        <begin position="50"/>
        <end position="78"/>
    </location>
</feature>
<dbReference type="InterPro" id="IPR028226">
    <property type="entry name" value="LIN37"/>
</dbReference>
<evidence type="ECO:0008006" key="4">
    <source>
        <dbReference type="Google" id="ProtNLM"/>
    </source>
</evidence>
<protein>
    <recommendedName>
        <fullName evidence="4">Protein lin-37 homolog</fullName>
    </recommendedName>
</protein>
<evidence type="ECO:0000313" key="3">
    <source>
        <dbReference type="Proteomes" id="UP000324832"/>
    </source>
</evidence>
<organism evidence="2 3">
    <name type="scientific">Leptidea sinapis</name>
    <dbReference type="NCBI Taxonomy" id="189913"/>
    <lineage>
        <taxon>Eukaryota</taxon>
        <taxon>Metazoa</taxon>
        <taxon>Ecdysozoa</taxon>
        <taxon>Arthropoda</taxon>
        <taxon>Hexapoda</taxon>
        <taxon>Insecta</taxon>
        <taxon>Pterygota</taxon>
        <taxon>Neoptera</taxon>
        <taxon>Endopterygota</taxon>
        <taxon>Lepidoptera</taxon>
        <taxon>Glossata</taxon>
        <taxon>Ditrysia</taxon>
        <taxon>Papilionoidea</taxon>
        <taxon>Pieridae</taxon>
        <taxon>Dismorphiinae</taxon>
        <taxon>Leptidea</taxon>
    </lineage>
</organism>
<reference evidence="2 3" key="1">
    <citation type="submission" date="2017-07" db="EMBL/GenBank/DDBJ databases">
        <authorList>
            <person name="Talla V."/>
            <person name="Backstrom N."/>
        </authorList>
    </citation>
    <scope>NUCLEOTIDE SEQUENCE [LARGE SCALE GENOMIC DNA]</scope>
</reference>
<dbReference type="GO" id="GO:0017053">
    <property type="term" value="C:transcription repressor complex"/>
    <property type="evidence" value="ECO:0007669"/>
    <property type="project" value="InterPro"/>
</dbReference>
<dbReference type="GO" id="GO:0000122">
    <property type="term" value="P:negative regulation of transcription by RNA polymerase II"/>
    <property type="evidence" value="ECO:0007669"/>
    <property type="project" value="TreeGrafter"/>
</dbReference>
<keyword evidence="3" id="KW-1185">Reference proteome</keyword>